<evidence type="ECO:0000256" key="3">
    <source>
        <dbReference type="ARBA" id="ARBA00022723"/>
    </source>
</evidence>
<dbReference type="InterPro" id="IPR050121">
    <property type="entry name" value="Cytochrome_P450_monoxygenase"/>
</dbReference>
<organism evidence="6 7">
    <name type="scientific">Apiospora phragmitis</name>
    <dbReference type="NCBI Taxonomy" id="2905665"/>
    <lineage>
        <taxon>Eukaryota</taxon>
        <taxon>Fungi</taxon>
        <taxon>Dikarya</taxon>
        <taxon>Ascomycota</taxon>
        <taxon>Pezizomycotina</taxon>
        <taxon>Sordariomycetes</taxon>
        <taxon>Xylariomycetidae</taxon>
        <taxon>Amphisphaeriales</taxon>
        <taxon>Apiosporaceae</taxon>
        <taxon>Apiospora</taxon>
    </lineage>
</organism>
<feature type="region of interest" description="Disordered" evidence="5">
    <location>
        <begin position="86"/>
        <end position="122"/>
    </location>
</feature>
<gene>
    <name evidence="6" type="ORF">PG994_010187</name>
</gene>
<comment type="similarity">
    <text evidence="1">Belongs to the cytochrome P450 family.</text>
</comment>
<dbReference type="Gene3D" id="1.10.630.10">
    <property type="entry name" value="Cytochrome P450"/>
    <property type="match status" value="1"/>
</dbReference>
<dbReference type="Proteomes" id="UP001480595">
    <property type="component" value="Unassembled WGS sequence"/>
</dbReference>
<dbReference type="InterPro" id="IPR001128">
    <property type="entry name" value="Cyt_P450"/>
</dbReference>
<comment type="caution">
    <text evidence="6">The sequence shown here is derived from an EMBL/GenBank/DDBJ whole genome shotgun (WGS) entry which is preliminary data.</text>
</comment>
<name>A0ABR1TPR5_9PEZI</name>
<evidence type="ECO:0000256" key="4">
    <source>
        <dbReference type="ARBA" id="ARBA00023004"/>
    </source>
</evidence>
<evidence type="ECO:0000313" key="6">
    <source>
        <dbReference type="EMBL" id="KAK8048457.1"/>
    </source>
</evidence>
<keyword evidence="7" id="KW-1185">Reference proteome</keyword>
<proteinExistence type="inferred from homology"/>
<evidence type="ECO:0000256" key="2">
    <source>
        <dbReference type="ARBA" id="ARBA00022617"/>
    </source>
</evidence>
<evidence type="ECO:0000313" key="7">
    <source>
        <dbReference type="Proteomes" id="UP001480595"/>
    </source>
</evidence>
<keyword evidence="3" id="KW-0479">Metal-binding</keyword>
<keyword evidence="4" id="KW-0408">Iron</keyword>
<dbReference type="Pfam" id="PF00067">
    <property type="entry name" value="p450"/>
    <property type="match status" value="1"/>
</dbReference>
<keyword evidence="2" id="KW-0349">Heme</keyword>
<reference evidence="6 7" key="1">
    <citation type="submission" date="2023-01" db="EMBL/GenBank/DDBJ databases">
        <title>Analysis of 21 Apiospora genomes using comparative genomics revels a genus with tremendous synthesis potential of carbohydrate active enzymes and secondary metabolites.</title>
        <authorList>
            <person name="Sorensen T."/>
        </authorList>
    </citation>
    <scope>NUCLEOTIDE SEQUENCE [LARGE SCALE GENOMIC DNA]</scope>
    <source>
        <strain evidence="6 7">CBS 135458</strain>
    </source>
</reference>
<dbReference type="PANTHER" id="PTHR24305">
    <property type="entry name" value="CYTOCHROME P450"/>
    <property type="match status" value="1"/>
</dbReference>
<protein>
    <submittedName>
        <fullName evidence="6">Uncharacterized protein</fullName>
    </submittedName>
</protein>
<sequence>MLRLAKLRLLYFYWDVICCSRYTRHIRDMHRNYGPIVRIKPNEVHCNDIDFSDEIYATRGRKRGKPTHQVDDLVIIHWATPWTKPTSTTSRLSPRRRTGSVCQNCPHPPSSTPTRRETETRSELVPERMMFLGPTDQRTCICRATIFCNERMVLQTFRSRSSLGFLAQEDWYPNFRDPTNAAIKPVYLFLFSKSLKHFDNSAAWVAYYLPEDVGPLVRTLQIDVPNWLRDNGMSTVITHHDENVFPDSHAFIPELWLDESNQRRKEVERGPFTFSRGTRQCVAMK</sequence>
<dbReference type="EMBL" id="JAQQWL010000011">
    <property type="protein sequence ID" value="KAK8048457.1"/>
    <property type="molecule type" value="Genomic_DNA"/>
</dbReference>
<dbReference type="RefSeq" id="XP_066710706.1">
    <property type="nucleotide sequence ID" value="XM_066861596.1"/>
</dbReference>
<accession>A0ABR1TPR5</accession>
<dbReference type="PANTHER" id="PTHR24305:SF166">
    <property type="entry name" value="CYTOCHROME P450 12A4, MITOCHONDRIAL-RELATED"/>
    <property type="match status" value="1"/>
</dbReference>
<evidence type="ECO:0000256" key="1">
    <source>
        <dbReference type="ARBA" id="ARBA00010617"/>
    </source>
</evidence>
<evidence type="ECO:0000256" key="5">
    <source>
        <dbReference type="SAM" id="MobiDB-lite"/>
    </source>
</evidence>
<dbReference type="InterPro" id="IPR036396">
    <property type="entry name" value="Cyt_P450_sf"/>
</dbReference>
<dbReference type="SUPFAM" id="SSF48264">
    <property type="entry name" value="Cytochrome P450"/>
    <property type="match status" value="1"/>
</dbReference>
<dbReference type="GeneID" id="92094659"/>